<feature type="transmembrane region" description="Helical" evidence="19">
    <location>
        <begin position="418"/>
        <end position="443"/>
    </location>
</feature>
<organism evidence="22 23">
    <name type="scientific">Linnemannia hyalina</name>
    <dbReference type="NCBI Taxonomy" id="64524"/>
    <lineage>
        <taxon>Eukaryota</taxon>
        <taxon>Fungi</taxon>
        <taxon>Fungi incertae sedis</taxon>
        <taxon>Mucoromycota</taxon>
        <taxon>Mortierellomycotina</taxon>
        <taxon>Mortierellomycetes</taxon>
        <taxon>Mortierellales</taxon>
        <taxon>Mortierellaceae</taxon>
        <taxon>Linnemannia</taxon>
    </lineage>
</organism>
<evidence type="ECO:0000259" key="21">
    <source>
        <dbReference type="PROSITE" id="PS51161"/>
    </source>
</evidence>
<feature type="transmembrane region" description="Helical" evidence="19">
    <location>
        <begin position="578"/>
        <end position="598"/>
    </location>
</feature>
<evidence type="ECO:0000256" key="2">
    <source>
        <dbReference type="ARBA" id="ARBA00010406"/>
    </source>
</evidence>
<dbReference type="EC" id="1.17.4.1" evidence="3 17"/>
<keyword evidence="10 17" id="KW-0215">Deoxyribonucleotide synthesis</keyword>
<evidence type="ECO:0000313" key="23">
    <source>
        <dbReference type="Proteomes" id="UP000707451"/>
    </source>
</evidence>
<keyword evidence="5 19" id="KW-0812">Transmembrane</keyword>
<evidence type="ECO:0000256" key="6">
    <source>
        <dbReference type="ARBA" id="ARBA00022741"/>
    </source>
</evidence>
<dbReference type="InterPro" id="IPR001828">
    <property type="entry name" value="ANF_lig-bd_rcpt"/>
</dbReference>
<dbReference type="PROSITE" id="PS50259">
    <property type="entry name" value="G_PROTEIN_RECEP_F3_4"/>
    <property type="match status" value="1"/>
</dbReference>
<dbReference type="NCBIfam" id="TIGR02506">
    <property type="entry name" value="NrdE_NrdA"/>
    <property type="match status" value="1"/>
</dbReference>
<evidence type="ECO:0000256" key="8">
    <source>
        <dbReference type="ARBA" id="ARBA00022989"/>
    </source>
</evidence>
<evidence type="ECO:0000256" key="3">
    <source>
        <dbReference type="ARBA" id="ARBA00012274"/>
    </source>
</evidence>
<comment type="similarity">
    <text evidence="2 17">Belongs to the ribonucleoside diphosphate reductase large chain family.</text>
</comment>
<dbReference type="PROSITE" id="PS51161">
    <property type="entry name" value="ATP_CONE"/>
    <property type="match status" value="1"/>
</dbReference>
<dbReference type="InterPro" id="IPR013346">
    <property type="entry name" value="NrdE_NrdA_C"/>
</dbReference>
<feature type="compositionally biased region" description="Gly residues" evidence="18">
    <location>
        <begin position="914"/>
        <end position="925"/>
    </location>
</feature>
<dbReference type="SUPFAM" id="SSF53822">
    <property type="entry name" value="Periplasmic binding protein-like I"/>
    <property type="match status" value="1"/>
</dbReference>
<dbReference type="OrthoDB" id="425344at2759"/>
<dbReference type="PRINTS" id="PR01183">
    <property type="entry name" value="RIBORDTASEM1"/>
</dbReference>
<dbReference type="Pfam" id="PF02867">
    <property type="entry name" value="Ribonuc_red_lgC"/>
    <property type="match status" value="1"/>
</dbReference>
<feature type="transmembrane region" description="Helical" evidence="19">
    <location>
        <begin position="527"/>
        <end position="547"/>
    </location>
</feature>
<keyword evidence="23" id="KW-1185">Reference proteome</keyword>
<dbReference type="Gene3D" id="3.20.70.20">
    <property type="match status" value="1"/>
</dbReference>
<dbReference type="InterPro" id="IPR008926">
    <property type="entry name" value="RNR_R1-su_N"/>
</dbReference>
<feature type="domain" description="G-protein coupled receptors family 3 profile" evidence="20">
    <location>
        <begin position="418"/>
        <end position="675"/>
    </location>
</feature>
<evidence type="ECO:0000256" key="1">
    <source>
        <dbReference type="ARBA" id="ARBA00004141"/>
    </source>
</evidence>
<dbReference type="InterPro" id="IPR017978">
    <property type="entry name" value="GPCR_3_C"/>
</dbReference>
<dbReference type="Pfam" id="PF00317">
    <property type="entry name" value="Ribonuc_red_lgN"/>
    <property type="match status" value="1"/>
</dbReference>
<evidence type="ECO:0000256" key="19">
    <source>
        <dbReference type="SAM" id="Phobius"/>
    </source>
</evidence>
<evidence type="ECO:0000256" key="16">
    <source>
        <dbReference type="PROSITE-ProRule" id="PRU00492"/>
    </source>
</evidence>
<feature type="transmembrane region" description="Helical" evidence="19">
    <location>
        <begin position="455"/>
        <end position="475"/>
    </location>
</feature>
<dbReference type="CDD" id="cd01679">
    <property type="entry name" value="RNR_I"/>
    <property type="match status" value="1"/>
</dbReference>
<dbReference type="Gene3D" id="3.40.50.2300">
    <property type="match status" value="2"/>
</dbReference>
<dbReference type="SUPFAM" id="SSF51998">
    <property type="entry name" value="PFL-like glycyl radical enzymes"/>
    <property type="match status" value="1"/>
</dbReference>
<evidence type="ECO:0000256" key="14">
    <source>
        <dbReference type="ARBA" id="ARBA00024942"/>
    </source>
</evidence>
<keyword evidence="11 19" id="KW-0472">Membrane</keyword>
<keyword evidence="9 17" id="KW-0560">Oxidoreductase</keyword>
<feature type="transmembrane region" description="Helical" evidence="19">
    <location>
        <begin position="638"/>
        <end position="662"/>
    </location>
</feature>
<evidence type="ECO:0000256" key="9">
    <source>
        <dbReference type="ARBA" id="ARBA00023002"/>
    </source>
</evidence>
<dbReference type="CDD" id="cd15047">
    <property type="entry name" value="7tmC_GABA-B-like"/>
    <property type="match status" value="1"/>
</dbReference>
<feature type="domain" description="ATP-cone" evidence="21">
    <location>
        <begin position="1030"/>
        <end position="1123"/>
    </location>
</feature>
<dbReference type="GO" id="GO:0016020">
    <property type="term" value="C:membrane"/>
    <property type="evidence" value="ECO:0007669"/>
    <property type="project" value="UniProtKB-SubCell"/>
</dbReference>
<gene>
    <name evidence="22" type="primary">RRM1_2</name>
    <name evidence="22" type="ORF">KI688_010418</name>
</gene>
<comment type="subcellular location">
    <subcellularLocation>
        <location evidence="1">Membrane</location>
        <topology evidence="1">Multi-pass membrane protein</topology>
    </subcellularLocation>
</comment>
<name>A0A9P7XYA8_9FUNG</name>
<dbReference type="PANTHER" id="PTHR11573:SF6">
    <property type="entry name" value="RIBONUCLEOSIDE-DIPHOSPHATE REDUCTASE LARGE SUBUNIT"/>
    <property type="match status" value="1"/>
</dbReference>
<dbReference type="PANTHER" id="PTHR11573">
    <property type="entry name" value="RIBONUCLEOSIDE-DIPHOSPHATE REDUCTASE LARGE CHAIN"/>
    <property type="match status" value="1"/>
</dbReference>
<dbReference type="GO" id="GO:0004748">
    <property type="term" value="F:ribonucleoside-diphosphate reductase activity, thioredoxin disulfide as acceptor"/>
    <property type="evidence" value="ECO:0007669"/>
    <property type="project" value="UniProtKB-EC"/>
</dbReference>
<dbReference type="InterPro" id="IPR005144">
    <property type="entry name" value="ATP-cone_dom"/>
</dbReference>
<evidence type="ECO:0000256" key="13">
    <source>
        <dbReference type="ARBA" id="ARBA00023180"/>
    </source>
</evidence>
<keyword evidence="13" id="KW-0325">Glycoprotein</keyword>
<dbReference type="GO" id="GO:0005971">
    <property type="term" value="C:ribonucleoside-diphosphate reductase complex"/>
    <property type="evidence" value="ECO:0007669"/>
    <property type="project" value="TreeGrafter"/>
</dbReference>
<evidence type="ECO:0000256" key="17">
    <source>
        <dbReference type="RuleBase" id="RU003410"/>
    </source>
</evidence>
<keyword evidence="12" id="KW-1015">Disulfide bond</keyword>
<dbReference type="InterPro" id="IPR028082">
    <property type="entry name" value="Peripla_BP_I"/>
</dbReference>
<feature type="region of interest" description="Disordered" evidence="18">
    <location>
        <begin position="905"/>
        <end position="935"/>
    </location>
</feature>
<keyword evidence="8 19" id="KW-1133">Transmembrane helix</keyword>
<keyword evidence="6 16" id="KW-0547">Nucleotide-binding</keyword>
<dbReference type="InterPro" id="IPR039718">
    <property type="entry name" value="Rrm1"/>
</dbReference>
<evidence type="ECO:0000256" key="18">
    <source>
        <dbReference type="SAM" id="MobiDB-lite"/>
    </source>
</evidence>
<evidence type="ECO:0000256" key="7">
    <source>
        <dbReference type="ARBA" id="ARBA00022840"/>
    </source>
</evidence>
<dbReference type="Pfam" id="PF00003">
    <property type="entry name" value="7tm_3"/>
    <property type="match status" value="1"/>
</dbReference>
<protein>
    <recommendedName>
        <fullName evidence="3 17">Ribonucleoside-diphosphate reductase</fullName>
        <ecNumber evidence="3 17">1.17.4.1</ecNumber>
    </recommendedName>
</protein>
<comment type="catalytic activity">
    <reaction evidence="15 17">
        <text>a 2'-deoxyribonucleoside 5'-diphosphate + [thioredoxin]-disulfide + H2O = a ribonucleoside 5'-diphosphate + [thioredoxin]-dithiol</text>
        <dbReference type="Rhea" id="RHEA:23252"/>
        <dbReference type="Rhea" id="RHEA-COMP:10698"/>
        <dbReference type="Rhea" id="RHEA-COMP:10700"/>
        <dbReference type="ChEBI" id="CHEBI:15377"/>
        <dbReference type="ChEBI" id="CHEBI:29950"/>
        <dbReference type="ChEBI" id="CHEBI:50058"/>
        <dbReference type="ChEBI" id="CHEBI:57930"/>
        <dbReference type="ChEBI" id="CHEBI:73316"/>
        <dbReference type="EC" id="1.17.4.1"/>
    </reaction>
</comment>
<dbReference type="InterPro" id="IPR013509">
    <property type="entry name" value="RNR_lsu_N"/>
</dbReference>
<evidence type="ECO:0000313" key="22">
    <source>
        <dbReference type="EMBL" id="KAG9069515.1"/>
    </source>
</evidence>
<evidence type="ECO:0000256" key="4">
    <source>
        <dbReference type="ARBA" id="ARBA00022533"/>
    </source>
</evidence>
<dbReference type="EMBL" id="JAHRHY010000005">
    <property type="protein sequence ID" value="KAG9069515.1"/>
    <property type="molecule type" value="Genomic_DNA"/>
</dbReference>
<dbReference type="GO" id="GO:0005524">
    <property type="term" value="F:ATP binding"/>
    <property type="evidence" value="ECO:0007669"/>
    <property type="project" value="UniProtKB-UniRule"/>
</dbReference>
<feature type="region of interest" description="Disordered" evidence="18">
    <location>
        <begin position="1016"/>
        <end position="1041"/>
    </location>
</feature>
<feature type="compositionally biased region" description="Low complexity" evidence="18">
    <location>
        <begin position="1024"/>
        <end position="1033"/>
    </location>
</feature>
<comment type="function">
    <text evidence="14 17">Provides the precursors necessary for DNA synthesis. Catalyzes the biosynthesis of deoxyribonucleotides from the corresponding ribonucleotides.</text>
</comment>
<keyword evidence="7 16" id="KW-0067">ATP-binding</keyword>
<dbReference type="Pfam" id="PF01094">
    <property type="entry name" value="ANF_receptor"/>
    <property type="match status" value="1"/>
</dbReference>
<dbReference type="SUPFAM" id="SSF48168">
    <property type="entry name" value="R1 subunit of ribonucleotide reductase, N-terminal domain"/>
    <property type="match status" value="1"/>
</dbReference>
<evidence type="ECO:0000256" key="15">
    <source>
        <dbReference type="ARBA" id="ARBA00047754"/>
    </source>
</evidence>
<dbReference type="GO" id="GO:0009263">
    <property type="term" value="P:deoxyribonucleotide biosynthetic process"/>
    <property type="evidence" value="ECO:0007669"/>
    <property type="project" value="UniProtKB-KW"/>
</dbReference>
<dbReference type="PROSITE" id="PS00089">
    <property type="entry name" value="RIBORED_LARGE"/>
    <property type="match status" value="1"/>
</dbReference>
<dbReference type="Pfam" id="PF03477">
    <property type="entry name" value="ATP-cone"/>
    <property type="match status" value="1"/>
</dbReference>
<evidence type="ECO:0000259" key="20">
    <source>
        <dbReference type="PROSITE" id="PS50259"/>
    </source>
</evidence>
<accession>A0A9P7XYA8</accession>
<sequence length="1815" mass="201212">MQRRCPTVLYLPDAGTSAIRLAVSEINANQLIPGAYITLVLKDSFNGHDPENSGAAQAIFSAVSLVQSLAGVSGVIGDVSSALTVQSALLTSRLSIPQCSYSAGSTQLSDKEQYGYFFRTIPTELMYGRVMMDFVASRGWKTIAVFYAGDSLGSQMMDTIAKQALMRNITIGYRKAVMEMGAGSTLDVGPAVDALEASGQRIVIVASAGDPQTKLIQEAVKRGLVSKEYVWIVVNEVTEPLFDDNSTFMPTELNGFFMFDNLLKLHGYRPYEEWLDKWAALDPADYPYAGQRDISSNEVQAYSCMMVMANAFAKAVGSNLTTLHLLEAGRLGNQLKPLGMNTNYTGPGGPMVFDEDGDVVYGNFILSNFQHGKIVPIGTYYSGMFNLSSEPMYFDGTYNTPADSAPLQVLNPRFGSSIGMVVISVASLSILFSLLTMLLVIVYRNAKVIKASSPLFCCLELCGFILLYIATVMGLDIPTKFTCMARPLVLDVGFVLVVSNIVAKNFRIYRIFHNIYVTKRVIRDSHLLKIVGTILFSNLVIMAAWFIKYPPALRQIVLRDFTSYWSCNNMDGSNSTAFFAVLLAYNAALLLIATYLAYKNRNVAANYNECRQIAFVVYNILLAGCLAMPTVFLPDEQFLIKFYLSTVVILFGTTFSLMFLFLPKLWELFTQIERSQQRLGGVGVGVGGGGGGGEGDGSASNSIDGFIYNGNGGWANSSGNLAVLAQGSATAAAAASVGSGISGSVNEGSQYLSGRKGSIGTLDESKGETSKETHMGYMGVKFQNRWVPFLSSWCMRRVILYPAGRYFTCFELGKPETGKTYTYVSVFIHSRERGSYILRVIGCSRFDFLFQVRDEERLLYWYSLFDNNRQPPPSNHWSASTNGDGGVMMPLGNLSMNNLSLMNGLSLAPPPSHQGGGQQKQGLGSGVNPRSESDQTLYGDVSLSHYSNSGISSSNNNGMDDSMGFSQVSSNYFNSILNSPQAQQQPYQSYQQHYQAPSLTSLGGQGGTGEVIERSTNAVEQQERQQGVGESQSLRSQQRRKERVAFDKITARIVKLCYGLDMNFVDPVQVTQKVISGVYQGVSTVELDNLAAETAAYMTTKHPDYAILAARIAVSNVHKETKKVFSQVIEDLYTYINPKTEKNASMISESTYNSVMKNVDRLNSAIIYDRDFNYNYFGFKTLERSYLLRIDGKVAERPQHMLMRVSVGIHGDDVEKAIETYNYMSEKFFTHASPTLFNAGTPRPQMSSCFLLTMKDDSIEGIYDTLKTCAMISKTAGGIGLNIHNIRASGSYIAGTNGYSNGLIPMLRVYNNTARYVDQGGNKRPGAFAMYLEPWHADVFEFLDLRKNTGKEESRARDLFYALWIPDLFMKRIEDNGDWSLFCPAEAPGLQDVWGDEFETLYHRYEKEGRARKTIKAQKLWYAILEAQTETGTPYMLYKDACNRKSNQQNLGTIKCSNLCTEIVEYSSPDEVAVCNLASIALPTFVANQTYDFKLLHKITKVVTRNLNKIIDENYYPVPEAEKSNKRHRPVGVGVQGLADAFIKMRMPFDSPEARQLNLEIFETIYHAALEASCELAQEEGTYETYVGSPVSKGVLQPDMWGVTPTDLWDWDTLRANIAKHGVRNSLLVAPMPTASTSQILGFNECFEPYTSNIYTRRVLAGEFQIVNPWMLKDLVEMGLWNDQLKNRIISENGSIQRIPSIPDDLKALYKTTWEISQKVVIDLAADRGAFIDQSQSMNIHMADVNYGKLTSMAFYGWKRGLKTGMYYLRSRPAVDAIKFTVDQLSINKENEKEANEAAMMCSIDNKDACMSCSG</sequence>
<keyword evidence="4" id="KW-0021">Allosteric enzyme</keyword>
<feature type="transmembrane region" description="Helical" evidence="19">
    <location>
        <begin position="487"/>
        <end position="506"/>
    </location>
</feature>
<evidence type="ECO:0000256" key="12">
    <source>
        <dbReference type="ARBA" id="ARBA00023157"/>
    </source>
</evidence>
<reference evidence="22" key="1">
    <citation type="submission" date="2021-06" db="EMBL/GenBank/DDBJ databases">
        <title>Genome Sequence of Mortierella hyaline Strain SCG-10, a Cold-Adapted, Nitrate-Reducing Fungus Isolated from Soil in Minnesota, USA.</title>
        <authorList>
            <person name="Aldossari N."/>
        </authorList>
    </citation>
    <scope>NUCLEOTIDE SEQUENCE</scope>
    <source>
        <strain evidence="22">SCG-10</strain>
    </source>
</reference>
<comment type="caution">
    <text evidence="22">The sequence shown here is derived from an EMBL/GenBank/DDBJ whole genome shotgun (WGS) entry which is preliminary data.</text>
</comment>
<evidence type="ECO:0000256" key="5">
    <source>
        <dbReference type="ARBA" id="ARBA00022692"/>
    </source>
</evidence>
<dbReference type="Proteomes" id="UP000707451">
    <property type="component" value="Unassembled WGS sequence"/>
</dbReference>
<proteinExistence type="inferred from homology"/>
<evidence type="ECO:0000256" key="10">
    <source>
        <dbReference type="ARBA" id="ARBA00023116"/>
    </source>
</evidence>
<dbReference type="FunFam" id="3.20.70.20:FF:000001">
    <property type="entry name" value="Ribonucleoside-diphosphate reductase"/>
    <property type="match status" value="1"/>
</dbReference>
<dbReference type="GO" id="GO:0004930">
    <property type="term" value="F:G protein-coupled receptor activity"/>
    <property type="evidence" value="ECO:0007669"/>
    <property type="project" value="InterPro"/>
</dbReference>
<dbReference type="InterPro" id="IPR000788">
    <property type="entry name" value="RNR_lg_C"/>
</dbReference>
<evidence type="ECO:0000256" key="11">
    <source>
        <dbReference type="ARBA" id="ARBA00023136"/>
    </source>
</evidence>